<feature type="transmembrane region" description="Helical" evidence="1">
    <location>
        <begin position="42"/>
        <end position="61"/>
    </location>
</feature>
<name>A0A2T3ZWA3_TRIHA</name>
<evidence type="ECO:0000313" key="2">
    <source>
        <dbReference type="EMBL" id="PTB49090.1"/>
    </source>
</evidence>
<reference evidence="2 3" key="1">
    <citation type="submission" date="2016-07" db="EMBL/GenBank/DDBJ databases">
        <title>Multiple horizontal gene transfer events from other fungi enriched the ability of initially mycotrophic Trichoderma (Ascomycota) to feed on dead plant biomass.</title>
        <authorList>
            <consortium name="DOE Joint Genome Institute"/>
            <person name="Aerts A."/>
            <person name="Atanasova L."/>
            <person name="Chenthamara K."/>
            <person name="Zhang J."/>
            <person name="Grujic M."/>
            <person name="Henrissat B."/>
            <person name="Kuo A."/>
            <person name="Salamov A."/>
            <person name="Lipzen A."/>
            <person name="Labutti K."/>
            <person name="Barry K."/>
            <person name="Miao Y."/>
            <person name="Rahimi M.J."/>
            <person name="Shen Q."/>
            <person name="Grigoriev I.V."/>
            <person name="Kubicek C.P."/>
            <person name="Druzhinina I.S."/>
        </authorList>
    </citation>
    <scope>NUCLEOTIDE SEQUENCE [LARGE SCALE GENOMIC DNA]</scope>
    <source>
        <strain evidence="2 3">CBS 226.95</strain>
    </source>
</reference>
<keyword evidence="3" id="KW-1185">Reference proteome</keyword>
<dbReference type="Proteomes" id="UP000241690">
    <property type="component" value="Unassembled WGS sequence"/>
</dbReference>
<dbReference type="RefSeq" id="XP_024768767.1">
    <property type="nucleotide sequence ID" value="XM_024914269.1"/>
</dbReference>
<keyword evidence="1" id="KW-1133">Transmembrane helix</keyword>
<proteinExistence type="predicted"/>
<sequence>MEVCICALPSLVMVVFWSADGSLRPELAAQIFKKTSKGSRFVLGFYYSWCSSVILLFFALVQRRFVNGKTKLFCGCKCIVSGYGRMRRCKRQMGIRSDRRLHEA</sequence>
<dbReference type="AlphaFoldDB" id="A0A2T3ZWA3"/>
<protein>
    <submittedName>
        <fullName evidence="2">Uncharacterized protein</fullName>
    </submittedName>
</protein>
<dbReference type="GeneID" id="36622834"/>
<gene>
    <name evidence="2" type="ORF">M431DRAFT_317086</name>
</gene>
<keyword evidence="1" id="KW-0472">Membrane</keyword>
<keyword evidence="1" id="KW-0812">Transmembrane</keyword>
<dbReference type="EMBL" id="KZ679694">
    <property type="protein sequence ID" value="PTB49090.1"/>
    <property type="molecule type" value="Genomic_DNA"/>
</dbReference>
<accession>A0A2T3ZWA3</accession>
<evidence type="ECO:0000256" key="1">
    <source>
        <dbReference type="SAM" id="Phobius"/>
    </source>
</evidence>
<evidence type="ECO:0000313" key="3">
    <source>
        <dbReference type="Proteomes" id="UP000241690"/>
    </source>
</evidence>
<organism evidence="2 3">
    <name type="scientific">Trichoderma harzianum CBS 226.95</name>
    <dbReference type="NCBI Taxonomy" id="983964"/>
    <lineage>
        <taxon>Eukaryota</taxon>
        <taxon>Fungi</taxon>
        <taxon>Dikarya</taxon>
        <taxon>Ascomycota</taxon>
        <taxon>Pezizomycotina</taxon>
        <taxon>Sordariomycetes</taxon>
        <taxon>Hypocreomycetidae</taxon>
        <taxon>Hypocreales</taxon>
        <taxon>Hypocreaceae</taxon>
        <taxon>Trichoderma</taxon>
    </lineage>
</organism>